<evidence type="ECO:0000256" key="1">
    <source>
        <dbReference type="SAM" id="Phobius"/>
    </source>
</evidence>
<name>A0ABT1BH07_9BURK</name>
<keyword evidence="1" id="KW-0812">Transmembrane</keyword>
<keyword evidence="1" id="KW-0472">Membrane</keyword>
<evidence type="ECO:0000313" key="3">
    <source>
        <dbReference type="Proteomes" id="UP001204851"/>
    </source>
</evidence>
<dbReference type="RefSeq" id="WP_252767942.1">
    <property type="nucleotide sequence ID" value="NZ_JAMXMC010000001.1"/>
</dbReference>
<dbReference type="EMBL" id="JAMXMC010000001">
    <property type="protein sequence ID" value="MCO5975510.1"/>
    <property type="molecule type" value="Genomic_DNA"/>
</dbReference>
<proteinExistence type="predicted"/>
<comment type="caution">
    <text evidence="2">The sequence shown here is derived from an EMBL/GenBank/DDBJ whole genome shotgun (WGS) entry which is preliminary data.</text>
</comment>
<sequence length="69" mass="7281">MAQIPQGSRPATWLGVVALYLAICFLAIALAGLQPRSAGAIEEHAVQIAQAAEQPWEQMLPDTATPAVQ</sequence>
<dbReference type="Proteomes" id="UP001204851">
    <property type="component" value="Unassembled WGS sequence"/>
</dbReference>
<protein>
    <submittedName>
        <fullName evidence="2">Uncharacterized protein</fullName>
    </submittedName>
</protein>
<accession>A0ABT1BH07</accession>
<organism evidence="2 3">
    <name type="scientific">Ideonella oryzae</name>
    <dbReference type="NCBI Taxonomy" id="2937441"/>
    <lineage>
        <taxon>Bacteria</taxon>
        <taxon>Pseudomonadati</taxon>
        <taxon>Pseudomonadota</taxon>
        <taxon>Betaproteobacteria</taxon>
        <taxon>Burkholderiales</taxon>
        <taxon>Sphaerotilaceae</taxon>
        <taxon>Ideonella</taxon>
    </lineage>
</organism>
<evidence type="ECO:0000313" key="2">
    <source>
        <dbReference type="EMBL" id="MCO5975510.1"/>
    </source>
</evidence>
<keyword evidence="1" id="KW-1133">Transmembrane helix</keyword>
<gene>
    <name evidence="2" type="ORF">M0L44_02070</name>
</gene>
<keyword evidence="3" id="KW-1185">Reference proteome</keyword>
<reference evidence="2 3" key="1">
    <citation type="submission" date="2022-06" db="EMBL/GenBank/DDBJ databases">
        <title>Ideonella sp. NS12-5 Genome sequencing and assembly.</title>
        <authorList>
            <person name="Jung Y."/>
        </authorList>
    </citation>
    <scope>NUCLEOTIDE SEQUENCE [LARGE SCALE GENOMIC DNA]</scope>
    <source>
        <strain evidence="2 3">NS12-5</strain>
    </source>
</reference>
<feature type="transmembrane region" description="Helical" evidence="1">
    <location>
        <begin position="12"/>
        <end position="33"/>
    </location>
</feature>